<dbReference type="GO" id="GO:0016491">
    <property type="term" value="F:oxidoreductase activity"/>
    <property type="evidence" value="ECO:0007669"/>
    <property type="project" value="UniProtKB-KW"/>
</dbReference>
<dbReference type="AlphaFoldDB" id="A0A9P9D043"/>
<sequence>MGSIPAPPIFQTARYAPAVQLPEPFPRNTTFPLSLKPSSSNASLPEKIEDIKRLVQSGQIRTLLNAHGGIYFQDLNLQNADEFSQFAHAFGYVPHEDIGNPVRRTVLAKNVATANEGPNTKPVYPHNEFGLSPHYPAYVFFYCHSAPTAGGETPINNSAILYQKLKAIHPEFIDALQAKGVKYQLFFVNGSRDQTSSPGTTVLQAYGSKVLDTDDTETARQKIETEIQRLPTASWQWENQSESNLLGDLRIWQHLPAIRHHPLTGETAFFNNIVSRFLNAVDAGTLLPPHINRDGHYQPPAFYGDDGLIPQQYFETAVKIIHETRALVSWTRGDVVLLDNFTVQHAREPWEGERKLLASLWDEPATTTQRS</sequence>
<dbReference type="OrthoDB" id="408743at2759"/>
<keyword evidence="1" id="KW-0560">Oxidoreductase</keyword>
<feature type="domain" description="TauD/TfdA-like" evidence="2">
    <location>
        <begin position="56"/>
        <end position="357"/>
    </location>
</feature>
<dbReference type="PANTHER" id="PTHR10696">
    <property type="entry name" value="GAMMA-BUTYROBETAINE HYDROXYLASE-RELATED"/>
    <property type="match status" value="1"/>
</dbReference>
<dbReference type="Gene3D" id="3.60.130.10">
    <property type="entry name" value="Clavaminate synthase-like"/>
    <property type="match status" value="1"/>
</dbReference>
<accession>A0A9P9D043</accession>
<evidence type="ECO:0000256" key="1">
    <source>
        <dbReference type="ARBA" id="ARBA00023002"/>
    </source>
</evidence>
<dbReference type="InterPro" id="IPR003819">
    <property type="entry name" value="TauD/TfdA-like"/>
</dbReference>
<name>A0A9P9D043_9PLEO</name>
<proteinExistence type="predicted"/>
<dbReference type="Pfam" id="PF02668">
    <property type="entry name" value="TauD"/>
    <property type="match status" value="1"/>
</dbReference>
<dbReference type="InterPro" id="IPR050411">
    <property type="entry name" value="AlphaKG_dependent_hydroxylases"/>
</dbReference>
<dbReference type="PANTHER" id="PTHR10696:SF21">
    <property type="entry name" value="TAUD_TFDA-LIKE DOMAIN-CONTAINING PROTEIN"/>
    <property type="match status" value="1"/>
</dbReference>
<evidence type="ECO:0000259" key="2">
    <source>
        <dbReference type="Pfam" id="PF02668"/>
    </source>
</evidence>
<keyword evidence="4" id="KW-1185">Reference proteome</keyword>
<dbReference type="SUPFAM" id="SSF51197">
    <property type="entry name" value="Clavaminate synthase-like"/>
    <property type="match status" value="1"/>
</dbReference>
<dbReference type="EMBL" id="JAGMWT010000029">
    <property type="protein sequence ID" value="KAH7110062.1"/>
    <property type="molecule type" value="Genomic_DNA"/>
</dbReference>
<gene>
    <name evidence="3" type="ORF">B0J11DRAFT_512602</name>
</gene>
<organism evidence="3 4">
    <name type="scientific">Dendryphion nanum</name>
    <dbReference type="NCBI Taxonomy" id="256645"/>
    <lineage>
        <taxon>Eukaryota</taxon>
        <taxon>Fungi</taxon>
        <taxon>Dikarya</taxon>
        <taxon>Ascomycota</taxon>
        <taxon>Pezizomycotina</taxon>
        <taxon>Dothideomycetes</taxon>
        <taxon>Pleosporomycetidae</taxon>
        <taxon>Pleosporales</taxon>
        <taxon>Torulaceae</taxon>
        <taxon>Dendryphion</taxon>
    </lineage>
</organism>
<protein>
    <recommendedName>
        <fullName evidence="2">TauD/TfdA-like domain-containing protein</fullName>
    </recommendedName>
</protein>
<reference evidence="3" key="1">
    <citation type="journal article" date="2021" name="Nat. Commun.">
        <title>Genetic determinants of endophytism in the Arabidopsis root mycobiome.</title>
        <authorList>
            <person name="Mesny F."/>
            <person name="Miyauchi S."/>
            <person name="Thiergart T."/>
            <person name="Pickel B."/>
            <person name="Atanasova L."/>
            <person name="Karlsson M."/>
            <person name="Huettel B."/>
            <person name="Barry K.W."/>
            <person name="Haridas S."/>
            <person name="Chen C."/>
            <person name="Bauer D."/>
            <person name="Andreopoulos W."/>
            <person name="Pangilinan J."/>
            <person name="LaButti K."/>
            <person name="Riley R."/>
            <person name="Lipzen A."/>
            <person name="Clum A."/>
            <person name="Drula E."/>
            <person name="Henrissat B."/>
            <person name="Kohler A."/>
            <person name="Grigoriev I.V."/>
            <person name="Martin F.M."/>
            <person name="Hacquard S."/>
        </authorList>
    </citation>
    <scope>NUCLEOTIDE SEQUENCE</scope>
    <source>
        <strain evidence="3">MPI-CAGE-CH-0243</strain>
    </source>
</reference>
<comment type="caution">
    <text evidence="3">The sequence shown here is derived from an EMBL/GenBank/DDBJ whole genome shotgun (WGS) entry which is preliminary data.</text>
</comment>
<evidence type="ECO:0000313" key="3">
    <source>
        <dbReference type="EMBL" id="KAH7110062.1"/>
    </source>
</evidence>
<evidence type="ECO:0000313" key="4">
    <source>
        <dbReference type="Proteomes" id="UP000700596"/>
    </source>
</evidence>
<dbReference type="InterPro" id="IPR042098">
    <property type="entry name" value="TauD-like_sf"/>
</dbReference>
<dbReference type="Proteomes" id="UP000700596">
    <property type="component" value="Unassembled WGS sequence"/>
</dbReference>